<dbReference type="InterPro" id="IPR036388">
    <property type="entry name" value="WH-like_DNA-bd_sf"/>
</dbReference>
<dbReference type="GO" id="GO:0003700">
    <property type="term" value="F:DNA-binding transcription factor activity"/>
    <property type="evidence" value="ECO:0007669"/>
    <property type="project" value="InterPro"/>
</dbReference>
<dbReference type="RefSeq" id="WP_076458905.1">
    <property type="nucleotide sequence ID" value="NZ_AZRA01000031.1"/>
</dbReference>
<dbReference type="PRINTS" id="PR00039">
    <property type="entry name" value="HTHLYSR"/>
</dbReference>
<dbReference type="STRING" id="34103.SAMN05421778_11179"/>
<evidence type="ECO:0000313" key="7">
    <source>
        <dbReference type="Proteomes" id="UP000026714"/>
    </source>
</evidence>
<gene>
    <name evidence="6" type="ORF">X805_13070</name>
</gene>
<evidence type="ECO:0000259" key="5">
    <source>
        <dbReference type="PROSITE" id="PS50931"/>
    </source>
</evidence>
<proteinExistence type="inferred from homology"/>
<protein>
    <recommendedName>
        <fullName evidence="5">HTH lysR-type domain-containing protein</fullName>
    </recommendedName>
</protein>
<dbReference type="PANTHER" id="PTHR30419">
    <property type="entry name" value="HTH-TYPE TRANSCRIPTIONAL REGULATOR YBHD"/>
    <property type="match status" value="1"/>
</dbReference>
<dbReference type="EMBL" id="AZRA01000031">
    <property type="protein sequence ID" value="KDB53079.1"/>
    <property type="molecule type" value="Genomic_DNA"/>
</dbReference>
<dbReference type="Pfam" id="PF03466">
    <property type="entry name" value="LysR_substrate"/>
    <property type="match status" value="1"/>
</dbReference>
<evidence type="ECO:0000256" key="4">
    <source>
        <dbReference type="ARBA" id="ARBA00023163"/>
    </source>
</evidence>
<dbReference type="AlphaFoldDB" id="A0A059KPG1"/>
<comment type="caution">
    <text evidence="6">The sequence shown here is derived from an EMBL/GenBank/DDBJ whole genome shotgun (WGS) entry which is preliminary data.</text>
</comment>
<dbReference type="InterPro" id="IPR000847">
    <property type="entry name" value="LysR_HTH_N"/>
</dbReference>
<dbReference type="InterPro" id="IPR005119">
    <property type="entry name" value="LysR_subst-bd"/>
</dbReference>
<dbReference type="FunFam" id="1.10.10.10:FF:000001">
    <property type="entry name" value="LysR family transcriptional regulator"/>
    <property type="match status" value="1"/>
</dbReference>
<dbReference type="Gene3D" id="3.40.190.290">
    <property type="match status" value="1"/>
</dbReference>
<evidence type="ECO:0000256" key="1">
    <source>
        <dbReference type="ARBA" id="ARBA00009437"/>
    </source>
</evidence>
<dbReference type="InterPro" id="IPR050950">
    <property type="entry name" value="HTH-type_LysR_regulators"/>
</dbReference>
<comment type="similarity">
    <text evidence="1">Belongs to the LysR transcriptional regulatory family.</text>
</comment>
<dbReference type="GO" id="GO:0005829">
    <property type="term" value="C:cytosol"/>
    <property type="evidence" value="ECO:0007669"/>
    <property type="project" value="TreeGrafter"/>
</dbReference>
<name>A0A059KPG1_9BURK</name>
<dbReference type="GO" id="GO:0003677">
    <property type="term" value="F:DNA binding"/>
    <property type="evidence" value="ECO:0007669"/>
    <property type="project" value="UniProtKB-KW"/>
</dbReference>
<feature type="domain" description="HTH lysR-type" evidence="5">
    <location>
        <begin position="1"/>
        <end position="59"/>
    </location>
</feature>
<reference evidence="6 7" key="1">
    <citation type="journal article" date="2014" name="FEMS Microbiol. Ecol.">
        <title>Sphaerotilus natans encrusted with nanoball-shaped Fe(III) oxide minerals formed by nitrate-reducing mixotrophic Fe(II) oxidation.</title>
        <authorList>
            <person name="Park S."/>
            <person name="Kim D.H."/>
            <person name="Lee J.H."/>
            <person name="Hur H.G."/>
        </authorList>
    </citation>
    <scope>NUCLEOTIDE SEQUENCE [LARGE SCALE GENOMIC DNA]</scope>
    <source>
        <strain evidence="6 7">DSM 6575</strain>
    </source>
</reference>
<keyword evidence="3" id="KW-0238">DNA-binding</keyword>
<evidence type="ECO:0000256" key="3">
    <source>
        <dbReference type="ARBA" id="ARBA00023125"/>
    </source>
</evidence>
<evidence type="ECO:0000313" key="6">
    <source>
        <dbReference type="EMBL" id="KDB53079.1"/>
    </source>
</evidence>
<keyword evidence="4" id="KW-0804">Transcription</keyword>
<dbReference type="PROSITE" id="PS50931">
    <property type="entry name" value="HTH_LYSR"/>
    <property type="match status" value="1"/>
</dbReference>
<dbReference type="SUPFAM" id="SSF46785">
    <property type="entry name" value="Winged helix' DNA-binding domain"/>
    <property type="match status" value="1"/>
</dbReference>
<dbReference type="eggNOG" id="COG0583">
    <property type="taxonomic scope" value="Bacteria"/>
</dbReference>
<dbReference type="InterPro" id="IPR036390">
    <property type="entry name" value="WH_DNA-bd_sf"/>
</dbReference>
<dbReference type="SUPFAM" id="SSF53850">
    <property type="entry name" value="Periplasmic binding protein-like II"/>
    <property type="match status" value="1"/>
</dbReference>
<accession>A0A059KPG1</accession>
<keyword evidence="2" id="KW-0805">Transcription regulation</keyword>
<dbReference type="Gene3D" id="1.10.10.10">
    <property type="entry name" value="Winged helix-like DNA-binding domain superfamily/Winged helix DNA-binding domain"/>
    <property type="match status" value="1"/>
</dbReference>
<evidence type="ECO:0000256" key="2">
    <source>
        <dbReference type="ARBA" id="ARBA00023015"/>
    </source>
</evidence>
<dbReference type="Pfam" id="PF00126">
    <property type="entry name" value="HTH_1"/>
    <property type="match status" value="1"/>
</dbReference>
<sequence length="334" mass="35874">MNLLDAMRYLSALAQARHFGRAAEACHITQPALSNAIRALEQEFGVTIVRRGRQYEGLTPEGERVLASAHRMLHEREALRQELGQARAAPGGPLLLACVPTALPVAARLVARLRAAHPALRPTLRSLSSPEIETGLEELSIDLALGYADRIGERGVRARVAASYRERHVLLRRREPSGAGRRRRIAPMRWREAAALPLGLLTPEMHNRHIVDAAFAQAGVAVRPVFETNSVLALLLAVHEGAVAASVMPGVLAGQARRDAQLEIVPLVEPEVTVTMGLLAPQGGRLSLAQQAALGCVADARWWHETVEVGGTEAVDAMDAAVHHSAPLSDGSPT</sequence>
<keyword evidence="7" id="KW-1185">Reference proteome</keyword>
<dbReference type="Proteomes" id="UP000026714">
    <property type="component" value="Unassembled WGS sequence"/>
</dbReference>
<dbReference type="PATRIC" id="fig|1286631.3.peg.1290"/>
<organism evidence="6 7">
    <name type="scientific">Sphaerotilus natans subsp. natans DSM 6575</name>
    <dbReference type="NCBI Taxonomy" id="1286631"/>
    <lineage>
        <taxon>Bacteria</taxon>
        <taxon>Pseudomonadati</taxon>
        <taxon>Pseudomonadota</taxon>
        <taxon>Betaproteobacteria</taxon>
        <taxon>Burkholderiales</taxon>
        <taxon>Sphaerotilaceae</taxon>
        <taxon>Sphaerotilus</taxon>
    </lineage>
</organism>
<dbReference type="PANTHER" id="PTHR30419:SF31">
    <property type="entry name" value="BLR3139 PROTEIN"/>
    <property type="match status" value="1"/>
</dbReference>
<dbReference type="CDD" id="cd05466">
    <property type="entry name" value="PBP2_LTTR_substrate"/>
    <property type="match status" value="1"/>
</dbReference>